<dbReference type="GO" id="GO:0003700">
    <property type="term" value="F:DNA-binding transcription factor activity"/>
    <property type="evidence" value="ECO:0007669"/>
    <property type="project" value="InterPro"/>
</dbReference>
<dbReference type="RefSeq" id="WP_044049523.1">
    <property type="nucleotide sequence ID" value="NZ_CP003984.1"/>
</dbReference>
<evidence type="ECO:0000256" key="2">
    <source>
        <dbReference type="ARBA" id="ARBA00023125"/>
    </source>
</evidence>
<proteinExistence type="predicted"/>
<evidence type="ECO:0000259" key="4">
    <source>
        <dbReference type="PROSITE" id="PS50949"/>
    </source>
</evidence>
<dbReference type="KEGG" id="ptp:RCA23_c11490"/>
<dbReference type="InterPro" id="IPR000524">
    <property type="entry name" value="Tscrpt_reg_HTH_GntR"/>
</dbReference>
<keyword evidence="6" id="KW-1185">Reference proteome</keyword>
<evidence type="ECO:0000256" key="1">
    <source>
        <dbReference type="ARBA" id="ARBA00023015"/>
    </source>
</evidence>
<evidence type="ECO:0000313" key="5">
    <source>
        <dbReference type="EMBL" id="AII86699.1"/>
    </source>
</evidence>
<dbReference type="CDD" id="cd07377">
    <property type="entry name" value="WHTH_GntR"/>
    <property type="match status" value="1"/>
</dbReference>
<dbReference type="PANTHER" id="PTHR43537:SF49">
    <property type="entry name" value="TRANSCRIPTIONAL REGULATORY PROTEIN"/>
    <property type="match status" value="1"/>
</dbReference>
<dbReference type="Gene3D" id="1.20.120.530">
    <property type="entry name" value="GntR ligand-binding domain-like"/>
    <property type="match status" value="1"/>
</dbReference>
<dbReference type="PROSITE" id="PS50949">
    <property type="entry name" value="HTH_GNTR"/>
    <property type="match status" value="1"/>
</dbReference>
<dbReference type="PANTHER" id="PTHR43537">
    <property type="entry name" value="TRANSCRIPTIONAL REGULATOR, GNTR FAMILY"/>
    <property type="match status" value="1"/>
</dbReference>
<name>A0AAN0RI93_9RHOB</name>
<dbReference type="InterPro" id="IPR036388">
    <property type="entry name" value="WH-like_DNA-bd_sf"/>
</dbReference>
<accession>A0AAN0RI93</accession>
<keyword evidence="3" id="KW-0804">Transcription</keyword>
<keyword evidence="2" id="KW-0238">DNA-binding</keyword>
<dbReference type="InterPro" id="IPR008920">
    <property type="entry name" value="TF_FadR/GntR_C"/>
</dbReference>
<organism evidence="5 6">
    <name type="scientific">Planktomarina temperata RCA23</name>
    <dbReference type="NCBI Taxonomy" id="666509"/>
    <lineage>
        <taxon>Bacteria</taxon>
        <taxon>Pseudomonadati</taxon>
        <taxon>Pseudomonadota</taxon>
        <taxon>Alphaproteobacteria</taxon>
        <taxon>Rhodobacterales</taxon>
        <taxon>Paracoccaceae</taxon>
        <taxon>Planktomarina</taxon>
    </lineage>
</organism>
<sequence>MTKTELQVMSQGEAAYHRLYEAIRSGDFRPGDRLREIEVAKRLDLSRTPVREALRKLESDGIVEHRPRLGAVIRTLTPSEVVELYEMRLVLERTAAQMAAKHANDAEIDLLNDLNDQIAALGDDTQQAAALNQDFHHRIYLASRNRFLLASARGLNNALMLLGPTTLDDETRIKTVSAQHARIIEAIRAGDQTAAGDAAEAHLQTSLRHRLKGLDR</sequence>
<dbReference type="PRINTS" id="PR00035">
    <property type="entry name" value="HTHGNTR"/>
</dbReference>
<dbReference type="SMART" id="SM00895">
    <property type="entry name" value="FCD"/>
    <property type="match status" value="1"/>
</dbReference>
<evidence type="ECO:0000256" key="3">
    <source>
        <dbReference type="ARBA" id="ARBA00023163"/>
    </source>
</evidence>
<dbReference type="GO" id="GO:0003677">
    <property type="term" value="F:DNA binding"/>
    <property type="evidence" value="ECO:0007669"/>
    <property type="project" value="UniProtKB-KW"/>
</dbReference>
<dbReference type="Gene3D" id="1.10.10.10">
    <property type="entry name" value="Winged helix-like DNA-binding domain superfamily/Winged helix DNA-binding domain"/>
    <property type="match status" value="1"/>
</dbReference>
<dbReference type="Proteomes" id="UP000028680">
    <property type="component" value="Chromosome"/>
</dbReference>
<protein>
    <submittedName>
        <fullName evidence="5">Transcriptional regulator</fullName>
    </submittedName>
</protein>
<dbReference type="SMART" id="SM00345">
    <property type="entry name" value="HTH_GNTR"/>
    <property type="match status" value="1"/>
</dbReference>
<feature type="domain" description="HTH gntR-type" evidence="4">
    <location>
        <begin position="9"/>
        <end position="76"/>
    </location>
</feature>
<evidence type="ECO:0000313" key="6">
    <source>
        <dbReference type="Proteomes" id="UP000028680"/>
    </source>
</evidence>
<keyword evidence="1" id="KW-0805">Transcription regulation</keyword>
<dbReference type="Pfam" id="PF07729">
    <property type="entry name" value="FCD"/>
    <property type="match status" value="1"/>
</dbReference>
<gene>
    <name evidence="5" type="ORF">RCA23_c11490</name>
</gene>
<reference evidence="5 6" key="1">
    <citation type="journal article" date="2014" name="ISME J.">
        <title>Adaptation of an abundant Roseobacter RCA organism to pelagic systems revealed by genomic and transcriptomic analyses.</title>
        <authorList>
            <person name="Voget S."/>
            <person name="Wemheuer B."/>
            <person name="Brinkhoff T."/>
            <person name="Vollmers J."/>
            <person name="Dietrich S."/>
            <person name="Giebel H.A."/>
            <person name="Beardsley C."/>
            <person name="Sardemann C."/>
            <person name="Bakenhus I."/>
            <person name="Billerbeck S."/>
            <person name="Daniel R."/>
            <person name="Simon M."/>
        </authorList>
    </citation>
    <scope>NUCLEOTIDE SEQUENCE [LARGE SCALE GENOMIC DNA]</scope>
    <source>
        <strain evidence="5 6">RCA23</strain>
    </source>
</reference>
<dbReference type="SUPFAM" id="SSF46785">
    <property type="entry name" value="Winged helix' DNA-binding domain"/>
    <property type="match status" value="1"/>
</dbReference>
<dbReference type="SUPFAM" id="SSF48008">
    <property type="entry name" value="GntR ligand-binding domain-like"/>
    <property type="match status" value="1"/>
</dbReference>
<dbReference type="EMBL" id="CP003984">
    <property type="protein sequence ID" value="AII86699.1"/>
    <property type="molecule type" value="Genomic_DNA"/>
</dbReference>
<dbReference type="Pfam" id="PF00392">
    <property type="entry name" value="GntR"/>
    <property type="match status" value="1"/>
</dbReference>
<dbReference type="InterPro" id="IPR036390">
    <property type="entry name" value="WH_DNA-bd_sf"/>
</dbReference>
<dbReference type="AlphaFoldDB" id="A0AAN0RI93"/>
<dbReference type="InterPro" id="IPR011711">
    <property type="entry name" value="GntR_C"/>
</dbReference>